<keyword evidence="4" id="KW-1185">Reference proteome</keyword>
<keyword evidence="2" id="KW-1133">Transmembrane helix</keyword>
<dbReference type="EMBL" id="JBHTJA010000086">
    <property type="protein sequence ID" value="MFD0904465.1"/>
    <property type="molecule type" value="Genomic_DNA"/>
</dbReference>
<keyword evidence="2" id="KW-0472">Membrane</keyword>
<evidence type="ECO:0000256" key="1">
    <source>
        <dbReference type="SAM" id="MobiDB-lite"/>
    </source>
</evidence>
<evidence type="ECO:0000313" key="3">
    <source>
        <dbReference type="EMBL" id="MFD0904465.1"/>
    </source>
</evidence>
<evidence type="ECO:0000313" key="4">
    <source>
        <dbReference type="Proteomes" id="UP001596972"/>
    </source>
</evidence>
<organism evidence="3 4">
    <name type="scientific">Actinomadura sediminis</name>
    <dbReference type="NCBI Taxonomy" id="1038904"/>
    <lineage>
        <taxon>Bacteria</taxon>
        <taxon>Bacillati</taxon>
        <taxon>Actinomycetota</taxon>
        <taxon>Actinomycetes</taxon>
        <taxon>Streptosporangiales</taxon>
        <taxon>Thermomonosporaceae</taxon>
        <taxon>Actinomadura</taxon>
    </lineage>
</organism>
<sequence length="203" mass="21136">MKTHLLGPALMLAYGVIRLYDGLDDRYGPGGAWTIGHLAFLAGLACFVPVVRDLRRRAARRPALALGTAALTLAGAAALAVQFVIDVSVGFASTSRPEMSSHFQQISGTPGVEPLVYTVVPQFFFVGLVAQLAVLASVRGVAWWSPALALAAIVVAATAKDLIPVTAALLGAALPPAASVQVRPRPAESRSSSGPAGHKQRHR</sequence>
<feature type="transmembrane region" description="Helical" evidence="2">
    <location>
        <begin position="31"/>
        <end position="51"/>
    </location>
</feature>
<dbReference type="Proteomes" id="UP001596972">
    <property type="component" value="Unassembled WGS sequence"/>
</dbReference>
<comment type="caution">
    <text evidence="3">The sequence shown here is derived from an EMBL/GenBank/DDBJ whole genome shotgun (WGS) entry which is preliminary data.</text>
</comment>
<feature type="transmembrane region" description="Helical" evidence="2">
    <location>
        <begin position="115"/>
        <end position="134"/>
    </location>
</feature>
<feature type="transmembrane region" description="Helical" evidence="2">
    <location>
        <begin position="63"/>
        <end position="85"/>
    </location>
</feature>
<accession>A0ABW3EX74</accession>
<feature type="transmembrane region" description="Helical" evidence="2">
    <location>
        <begin position="141"/>
        <end position="159"/>
    </location>
</feature>
<name>A0ABW3EX74_9ACTN</name>
<dbReference type="RefSeq" id="WP_378304345.1">
    <property type="nucleotide sequence ID" value="NZ_JBHTJA010000086.1"/>
</dbReference>
<protein>
    <submittedName>
        <fullName evidence="3">Uncharacterized protein</fullName>
    </submittedName>
</protein>
<keyword evidence="2" id="KW-0812">Transmembrane</keyword>
<reference evidence="4" key="1">
    <citation type="journal article" date="2019" name="Int. J. Syst. Evol. Microbiol.">
        <title>The Global Catalogue of Microorganisms (GCM) 10K type strain sequencing project: providing services to taxonomists for standard genome sequencing and annotation.</title>
        <authorList>
            <consortium name="The Broad Institute Genomics Platform"/>
            <consortium name="The Broad Institute Genome Sequencing Center for Infectious Disease"/>
            <person name="Wu L."/>
            <person name="Ma J."/>
        </authorList>
    </citation>
    <scope>NUCLEOTIDE SEQUENCE [LARGE SCALE GENOMIC DNA]</scope>
    <source>
        <strain evidence="4">JCM 31202</strain>
    </source>
</reference>
<proteinExistence type="predicted"/>
<gene>
    <name evidence="3" type="ORF">ACFQ11_29055</name>
</gene>
<feature type="region of interest" description="Disordered" evidence="1">
    <location>
        <begin position="179"/>
        <end position="203"/>
    </location>
</feature>
<evidence type="ECO:0000256" key="2">
    <source>
        <dbReference type="SAM" id="Phobius"/>
    </source>
</evidence>